<dbReference type="STRING" id="1121325.SAMN04515677_102297"/>
<evidence type="ECO:0000256" key="1">
    <source>
        <dbReference type="HAMAP-Rule" id="MF_02062"/>
    </source>
</evidence>
<accession>A0A1G9KWX1</accession>
<comment type="subcellular location">
    <subcellularLocation>
        <location evidence="1">Cell membrane</location>
        <topology evidence="1">Multi-pass membrane protein</topology>
    </subcellularLocation>
</comment>
<dbReference type="HAMAP" id="MF_02062">
    <property type="entry name" value="GltS"/>
    <property type="match status" value="1"/>
</dbReference>
<comment type="function">
    <text evidence="1">Catalyzes the sodium-dependent transport of glutamate.</text>
</comment>
<feature type="transmembrane region" description="Helical" evidence="1">
    <location>
        <begin position="158"/>
        <end position="185"/>
    </location>
</feature>
<gene>
    <name evidence="2" type="ORF">SAMN04515677_102297</name>
</gene>
<keyword evidence="1" id="KW-0915">Sodium</keyword>
<dbReference type="AlphaFoldDB" id="A0A1G9KWX1"/>
<dbReference type="EMBL" id="FNGW01000002">
    <property type="protein sequence ID" value="SDL54228.1"/>
    <property type="molecule type" value="Genomic_DNA"/>
</dbReference>
<feature type="transmembrane region" description="Helical" evidence="1">
    <location>
        <begin position="6"/>
        <end position="25"/>
    </location>
</feature>
<dbReference type="Proteomes" id="UP000199068">
    <property type="component" value="Unassembled WGS sequence"/>
</dbReference>
<comment type="similarity">
    <text evidence="1">Belongs to the glutamate:Na(+) symporter (ESS) (TC 2.A.27) family.</text>
</comment>
<keyword evidence="3" id="KW-1185">Reference proteome</keyword>
<dbReference type="GO" id="GO:0015501">
    <property type="term" value="F:glutamate:sodium symporter activity"/>
    <property type="evidence" value="ECO:0007669"/>
    <property type="project" value="UniProtKB-UniRule"/>
</dbReference>
<keyword evidence="1" id="KW-0406">Ion transport</keyword>
<organism evidence="2 3">
    <name type="scientific">Romboutsia lituseburensis DSM 797</name>
    <dbReference type="NCBI Taxonomy" id="1121325"/>
    <lineage>
        <taxon>Bacteria</taxon>
        <taxon>Bacillati</taxon>
        <taxon>Bacillota</taxon>
        <taxon>Clostridia</taxon>
        <taxon>Peptostreptococcales</taxon>
        <taxon>Peptostreptococcaceae</taxon>
        <taxon>Romboutsia</taxon>
    </lineage>
</organism>
<feature type="transmembrane region" description="Helical" evidence="1">
    <location>
        <begin position="69"/>
        <end position="89"/>
    </location>
</feature>
<keyword evidence="1" id="KW-0813">Transport</keyword>
<evidence type="ECO:0000313" key="3">
    <source>
        <dbReference type="Proteomes" id="UP000199068"/>
    </source>
</evidence>
<sequence>MILIDLNIISTLILSISLFFIGNFLKNKINLFNKFCIPAPVVGGLLFCIFNLLLRYFNVCTITMNTNLMGYLICFFFTTVGLGISLSIVKKGGKELIIYWILCGVLAFSQNILALLLSKLTNINPLLGLMCGTISMVGGHGSAAAFGSTIEGLGIDNAISVGIAAATFGLIFAGLLGGPVAKYLIEKNNLSSKLYTSNLKLLKNNNANNLSITPSNSYKLDVLSFLEQILIILICISVGEFISKIVFNTTNILIPSITGCMIISVFLRNINDKINFVNFDFNVIELLSEISLGLFLTMALMSIDLFKLSNLFGPIVLIVISQAIFIVLFSVFVVFKALGKNLDAAIMVSGIIGHCLGATPNALANMHSVSGSYGYSEKAFIVVPLVAAFLLDIFTMPSIIFFINILS</sequence>
<dbReference type="InterPro" id="IPR004445">
    <property type="entry name" value="GltS"/>
</dbReference>
<dbReference type="GO" id="GO:0005886">
    <property type="term" value="C:plasma membrane"/>
    <property type="evidence" value="ECO:0007669"/>
    <property type="project" value="UniProtKB-SubCell"/>
</dbReference>
<feature type="transmembrane region" description="Helical" evidence="1">
    <location>
        <begin position="342"/>
        <end position="359"/>
    </location>
</feature>
<dbReference type="PANTHER" id="PTHR36178:SF1">
    <property type="entry name" value="SODIUM_GLUTAMATE SYMPORTER"/>
    <property type="match status" value="1"/>
</dbReference>
<feature type="transmembrane region" description="Helical" evidence="1">
    <location>
        <begin position="379"/>
        <end position="406"/>
    </location>
</feature>
<feature type="transmembrane region" description="Helical" evidence="1">
    <location>
        <begin position="225"/>
        <end position="246"/>
    </location>
</feature>
<dbReference type="RefSeq" id="WP_092724296.1">
    <property type="nucleotide sequence ID" value="NZ_FNGW01000002.1"/>
</dbReference>
<keyword evidence="1" id="KW-0739">Sodium transport</keyword>
<feature type="transmembrane region" description="Helical" evidence="1">
    <location>
        <begin position="315"/>
        <end position="335"/>
    </location>
</feature>
<feature type="transmembrane region" description="Helical" evidence="1">
    <location>
        <begin position="37"/>
        <end position="57"/>
    </location>
</feature>
<keyword evidence="1" id="KW-0029">Amino-acid transport</keyword>
<evidence type="ECO:0000313" key="2">
    <source>
        <dbReference type="EMBL" id="SDL54228.1"/>
    </source>
</evidence>
<name>A0A1G9KWX1_9FIRM</name>
<dbReference type="GO" id="GO:0015813">
    <property type="term" value="P:L-glutamate transmembrane transport"/>
    <property type="evidence" value="ECO:0007669"/>
    <property type="project" value="InterPro"/>
</dbReference>
<keyword evidence="1" id="KW-1133">Transmembrane helix</keyword>
<feature type="transmembrane region" description="Helical" evidence="1">
    <location>
        <begin position="283"/>
        <end position="303"/>
    </location>
</feature>
<proteinExistence type="inferred from homology"/>
<protein>
    <recommendedName>
        <fullName evidence="1">Sodium/glutamate symporter</fullName>
    </recommendedName>
</protein>
<reference evidence="2 3" key="1">
    <citation type="submission" date="2016-10" db="EMBL/GenBank/DDBJ databases">
        <authorList>
            <person name="de Groot N.N."/>
        </authorList>
    </citation>
    <scope>NUCLEOTIDE SEQUENCE [LARGE SCALE GENOMIC DNA]</scope>
    <source>
        <strain evidence="2 3">DSM 797</strain>
    </source>
</reference>
<feature type="transmembrane region" description="Helical" evidence="1">
    <location>
        <begin position="96"/>
        <end position="117"/>
    </location>
</feature>
<keyword evidence="1" id="KW-0769">Symport</keyword>
<dbReference type="Pfam" id="PF03616">
    <property type="entry name" value="Glt_symporter"/>
    <property type="match status" value="1"/>
</dbReference>
<dbReference type="PANTHER" id="PTHR36178">
    <property type="entry name" value="SLR0625 PROTEIN"/>
    <property type="match status" value="1"/>
</dbReference>
<feature type="transmembrane region" description="Helical" evidence="1">
    <location>
        <begin position="252"/>
        <end position="271"/>
    </location>
</feature>
<keyword evidence="1" id="KW-0812">Transmembrane</keyword>
<keyword evidence="1" id="KW-1003">Cell membrane</keyword>
<keyword evidence="1" id="KW-0472">Membrane</keyword>